<gene>
    <name evidence="2" type="ORF">PVAP13_8NG061802</name>
</gene>
<sequence length="132" mass="14347">MKLKYPSQFPTYSYLASPDETEKEGPSALQPAHILAICGNAAIISSDTDHGSCARLCADAAGSPELGRRRSLTETRKRRPGSTTAQHGAREARSSCWLPLSQPLRDGIRWPTRSAAGLPELRCRRSLTATRA</sequence>
<feature type="compositionally biased region" description="Basic and acidic residues" evidence="1">
    <location>
        <begin position="66"/>
        <end position="75"/>
    </location>
</feature>
<dbReference type="AlphaFoldDB" id="A0A8T0P1R1"/>
<evidence type="ECO:0000256" key="1">
    <source>
        <dbReference type="SAM" id="MobiDB-lite"/>
    </source>
</evidence>
<evidence type="ECO:0000313" key="2">
    <source>
        <dbReference type="EMBL" id="KAG2556101.1"/>
    </source>
</evidence>
<comment type="caution">
    <text evidence="2">The sequence shown here is derived from an EMBL/GenBank/DDBJ whole genome shotgun (WGS) entry which is preliminary data.</text>
</comment>
<keyword evidence="3" id="KW-1185">Reference proteome</keyword>
<accession>A0A8T0P1R1</accession>
<name>A0A8T0P1R1_PANVG</name>
<organism evidence="2 3">
    <name type="scientific">Panicum virgatum</name>
    <name type="common">Blackwell switchgrass</name>
    <dbReference type="NCBI Taxonomy" id="38727"/>
    <lineage>
        <taxon>Eukaryota</taxon>
        <taxon>Viridiplantae</taxon>
        <taxon>Streptophyta</taxon>
        <taxon>Embryophyta</taxon>
        <taxon>Tracheophyta</taxon>
        <taxon>Spermatophyta</taxon>
        <taxon>Magnoliopsida</taxon>
        <taxon>Liliopsida</taxon>
        <taxon>Poales</taxon>
        <taxon>Poaceae</taxon>
        <taxon>PACMAD clade</taxon>
        <taxon>Panicoideae</taxon>
        <taxon>Panicodae</taxon>
        <taxon>Paniceae</taxon>
        <taxon>Panicinae</taxon>
        <taxon>Panicum</taxon>
        <taxon>Panicum sect. Hiantes</taxon>
    </lineage>
</organism>
<feature type="region of interest" description="Disordered" evidence="1">
    <location>
        <begin position="65"/>
        <end position="94"/>
    </location>
</feature>
<evidence type="ECO:0000313" key="3">
    <source>
        <dbReference type="Proteomes" id="UP000823388"/>
    </source>
</evidence>
<dbReference type="Proteomes" id="UP000823388">
    <property type="component" value="Chromosome 8N"/>
</dbReference>
<dbReference type="EMBL" id="CM029052">
    <property type="protein sequence ID" value="KAG2556101.1"/>
    <property type="molecule type" value="Genomic_DNA"/>
</dbReference>
<reference evidence="2" key="1">
    <citation type="submission" date="2020-05" db="EMBL/GenBank/DDBJ databases">
        <title>WGS assembly of Panicum virgatum.</title>
        <authorList>
            <person name="Lovell J.T."/>
            <person name="Jenkins J."/>
            <person name="Shu S."/>
            <person name="Juenger T.E."/>
            <person name="Schmutz J."/>
        </authorList>
    </citation>
    <scope>NUCLEOTIDE SEQUENCE</scope>
    <source>
        <strain evidence="2">AP13</strain>
    </source>
</reference>
<protein>
    <submittedName>
        <fullName evidence="2">Uncharacterized protein</fullName>
    </submittedName>
</protein>
<proteinExistence type="predicted"/>